<evidence type="ECO:0000313" key="10">
    <source>
        <dbReference type="EMBL" id="CAF3720290.1"/>
    </source>
</evidence>
<reference evidence="9" key="1">
    <citation type="submission" date="2021-02" db="EMBL/GenBank/DDBJ databases">
        <authorList>
            <person name="Nowell W R."/>
        </authorList>
    </citation>
    <scope>NUCLEOTIDE SEQUENCE</scope>
</reference>
<dbReference type="OrthoDB" id="414418at2759"/>
<comment type="caution">
    <text evidence="9">The sequence shown here is derived from an EMBL/GenBank/DDBJ whole genome shotgun (WGS) entry which is preliminary data.</text>
</comment>
<dbReference type="EMBL" id="CAJNOH010001196">
    <property type="protein sequence ID" value="CAF1188601.1"/>
    <property type="molecule type" value="Genomic_DNA"/>
</dbReference>
<accession>A0A818URW0</accession>
<dbReference type="InterPro" id="IPR051710">
    <property type="entry name" value="Phosphatase_SH3-domain"/>
</dbReference>
<dbReference type="AlphaFoldDB" id="A0A818URW0"/>
<evidence type="ECO:0000313" key="8">
    <source>
        <dbReference type="EMBL" id="CAF1454637.1"/>
    </source>
</evidence>
<dbReference type="SUPFAM" id="SSF53254">
    <property type="entry name" value="Phosphoglycerate mutase-like"/>
    <property type="match status" value="1"/>
</dbReference>
<dbReference type="Proteomes" id="UP000663854">
    <property type="component" value="Unassembled WGS sequence"/>
</dbReference>
<dbReference type="Proteomes" id="UP000663823">
    <property type="component" value="Unassembled WGS sequence"/>
</dbReference>
<dbReference type="CDD" id="cd07067">
    <property type="entry name" value="HP_PGM_like"/>
    <property type="match status" value="1"/>
</dbReference>
<keyword evidence="13" id="KW-1185">Reference proteome</keyword>
<dbReference type="Proteomes" id="UP000663882">
    <property type="component" value="Unassembled WGS sequence"/>
</dbReference>
<organism evidence="9 12">
    <name type="scientific">Rotaria sordida</name>
    <dbReference type="NCBI Taxonomy" id="392033"/>
    <lineage>
        <taxon>Eukaryota</taxon>
        <taxon>Metazoa</taxon>
        <taxon>Spiralia</taxon>
        <taxon>Gnathifera</taxon>
        <taxon>Rotifera</taxon>
        <taxon>Eurotatoria</taxon>
        <taxon>Bdelloidea</taxon>
        <taxon>Philodinida</taxon>
        <taxon>Philodinidae</taxon>
        <taxon>Rotaria</taxon>
    </lineage>
</organism>
<dbReference type="EMBL" id="CAJNOO010002215">
    <property type="protein sequence ID" value="CAF1246556.1"/>
    <property type="molecule type" value="Genomic_DNA"/>
</dbReference>
<evidence type="ECO:0000313" key="6">
    <source>
        <dbReference type="EMBL" id="CAF1263178.1"/>
    </source>
</evidence>
<evidence type="ECO:0000313" key="7">
    <source>
        <dbReference type="EMBL" id="CAF1453622.1"/>
    </source>
</evidence>
<protein>
    <submittedName>
        <fullName evidence="9">Uncharacterized protein</fullName>
    </submittedName>
</protein>
<evidence type="ECO:0000313" key="9">
    <source>
        <dbReference type="EMBL" id="CAF3704598.1"/>
    </source>
</evidence>
<dbReference type="EMBL" id="CAJNOU010001791">
    <property type="protein sequence ID" value="CAF1252582.1"/>
    <property type="molecule type" value="Genomic_DNA"/>
</dbReference>
<gene>
    <name evidence="11" type="ORF">FNK824_LOCUS18610</name>
    <name evidence="10" type="ORF">JBS370_LOCUS10750</name>
    <name evidence="7" type="ORF">JXQ802_LOCUS37751</name>
    <name evidence="8" type="ORF">JXQ802_LOCUS37808</name>
    <name evidence="9" type="ORF">OTI717_LOCUS12766</name>
    <name evidence="2" type="ORF">PYM288_LOCUS24215</name>
    <name evidence="3" type="ORF">PYM288_LOCUS24265</name>
    <name evidence="4" type="ORF">RFH988_LOCUS26950</name>
    <name evidence="5" type="ORF">SEV965_LOCUS23813</name>
    <name evidence="6" type="ORF">ZHD862_LOCUS26014</name>
</gene>
<dbReference type="InterPro" id="IPR013078">
    <property type="entry name" value="His_Pase_superF_clade-1"/>
</dbReference>
<dbReference type="Proteomes" id="UP000663870">
    <property type="component" value="Unassembled WGS sequence"/>
</dbReference>
<dbReference type="EMBL" id="CAJNOT010001912">
    <property type="protein sequence ID" value="CAF1263178.1"/>
    <property type="molecule type" value="Genomic_DNA"/>
</dbReference>
<dbReference type="Proteomes" id="UP000663889">
    <property type="component" value="Unassembled WGS sequence"/>
</dbReference>
<dbReference type="Proteomes" id="UP000663864">
    <property type="component" value="Unassembled WGS sequence"/>
</dbReference>
<name>A0A818URW0_9BILA</name>
<evidence type="ECO:0000313" key="12">
    <source>
        <dbReference type="Proteomes" id="UP000663823"/>
    </source>
</evidence>
<dbReference type="Proteomes" id="UP000663836">
    <property type="component" value="Unassembled WGS sequence"/>
</dbReference>
<evidence type="ECO:0000313" key="3">
    <source>
        <dbReference type="EMBL" id="CAF1189499.1"/>
    </source>
</evidence>
<evidence type="ECO:0000313" key="11">
    <source>
        <dbReference type="EMBL" id="CAF3863586.1"/>
    </source>
</evidence>
<evidence type="ECO:0000313" key="5">
    <source>
        <dbReference type="EMBL" id="CAF1252582.1"/>
    </source>
</evidence>
<dbReference type="EMBL" id="CAJOAX010001310">
    <property type="protein sequence ID" value="CAF3704598.1"/>
    <property type="molecule type" value="Genomic_DNA"/>
</dbReference>
<evidence type="ECO:0000313" key="13">
    <source>
        <dbReference type="Proteomes" id="UP000663870"/>
    </source>
</evidence>
<dbReference type="InterPro" id="IPR029033">
    <property type="entry name" value="His_PPase_superfam"/>
</dbReference>
<dbReference type="Gene3D" id="3.40.50.1240">
    <property type="entry name" value="Phosphoglycerate mutase-like"/>
    <property type="match status" value="1"/>
</dbReference>
<sequence length="302" mass="34843">MSFLRNLFGTDSAQDNLRIIITRHGERADVALGPHWFARLQSNGARRSRISYLAHRPDYNEWEFDPPLTNHGERQGQLTGRKLLKLGYPIDYCYSSPAYRSIQTATKILESQGQKAVPINIEPGLFECPSWYFGAPLSFVPPEYLAMDRHFNINSSYAPFYDTVNATEDEGNYYKRSRRLIDAIVKSHKNQGGTILLSGHAASIEVITRGMLGLSARPERLQYEAGRVNFCNFAILERDASTRQWHVHSPLSNENYYGEYEHIQNTIPLHHATSQYIGRNHSRRSSFYSGFYPYSDRLYHYY</sequence>
<evidence type="ECO:0000313" key="2">
    <source>
        <dbReference type="EMBL" id="CAF1188601.1"/>
    </source>
</evidence>
<dbReference type="EMBL" id="CAJOBE010003134">
    <property type="protein sequence ID" value="CAF3863586.1"/>
    <property type="molecule type" value="Genomic_DNA"/>
</dbReference>
<evidence type="ECO:0000256" key="1">
    <source>
        <dbReference type="PIRSR" id="PIRSR613078-2"/>
    </source>
</evidence>
<dbReference type="EMBL" id="CAJNOH010001202">
    <property type="protein sequence ID" value="CAF1189499.1"/>
    <property type="molecule type" value="Genomic_DNA"/>
</dbReference>
<dbReference type="PANTHER" id="PTHR16469:SF27">
    <property type="entry name" value="UBIQUITIN-ASSOCIATED AND SH3 DOMAIN-CONTAINING BA-RELATED"/>
    <property type="match status" value="1"/>
</dbReference>
<evidence type="ECO:0000313" key="4">
    <source>
        <dbReference type="EMBL" id="CAF1246556.1"/>
    </source>
</evidence>
<dbReference type="EMBL" id="CAJOBD010000795">
    <property type="protein sequence ID" value="CAF3720290.1"/>
    <property type="molecule type" value="Genomic_DNA"/>
</dbReference>
<proteinExistence type="predicted"/>
<dbReference type="PANTHER" id="PTHR16469">
    <property type="entry name" value="UBIQUITIN-ASSOCIATED AND SH3 DOMAIN-CONTAINING BA-RELATED"/>
    <property type="match status" value="1"/>
</dbReference>
<feature type="binding site" evidence="1">
    <location>
        <position position="100"/>
    </location>
    <ligand>
        <name>substrate</name>
    </ligand>
</feature>
<dbReference type="EMBL" id="CAJNOL010002047">
    <property type="protein sequence ID" value="CAF1454637.1"/>
    <property type="molecule type" value="Genomic_DNA"/>
</dbReference>
<dbReference type="EMBL" id="CAJNOL010002040">
    <property type="protein sequence ID" value="CAF1453622.1"/>
    <property type="molecule type" value="Genomic_DNA"/>
</dbReference>
<dbReference type="Proteomes" id="UP000663874">
    <property type="component" value="Unassembled WGS sequence"/>
</dbReference>
<dbReference type="Pfam" id="PF00300">
    <property type="entry name" value="His_Phos_1"/>
    <property type="match status" value="1"/>
</dbReference>